<dbReference type="GeneID" id="40308965"/>
<protein>
    <recommendedName>
        <fullName evidence="3">EF hand protein</fullName>
    </recommendedName>
</protein>
<reference evidence="1 2" key="1">
    <citation type="submission" date="2017-09" db="EMBL/GenBank/DDBJ databases">
        <title>Genome sequencing of Besnoitia besnoiti strain Bb-Ger1.</title>
        <authorList>
            <person name="Schares G."/>
            <person name="Venepally P."/>
            <person name="Lorenzi H.A."/>
        </authorList>
    </citation>
    <scope>NUCLEOTIDE SEQUENCE [LARGE SCALE GENOMIC DNA]</scope>
    <source>
        <strain evidence="1 2">Bb-Ger1</strain>
    </source>
</reference>
<keyword evidence="2" id="KW-1185">Reference proteome</keyword>
<evidence type="ECO:0000313" key="2">
    <source>
        <dbReference type="Proteomes" id="UP000224006"/>
    </source>
</evidence>
<sequence length="435" mass="50678">MTLNMTTAHKDPPTVEEVEKRIKSIVFPKRIRIQEFIRRFDQLHHRVVGQQQFVRALDQCGVVLDLEEAEALCHAYADEKTGGVRYYDFCNSINTVFRVTQAEENPQLEPPHPGACLPPPFTPKPLAEDKRNLLADIMHRLALLTKTRGIVFKYCYRDFDKLRSGYVSRAVFRRKFPFEFAEGKFTEEEIAIVADHFSREDTDVNYMFIHNILKEKVTDHCLPFATSPYVPRPSTRHWEHEDLVPERKIQEDWDYLVEKYSRGDGMFNYAALCRAVNKAFTIEDLDKHPLKRVNMPGNAVTEPAQRNRIRILAQEEAEIKNVEQVIRTKVAQTRKAIKPTFQDFDKQRTMHVSKSQLSRIMSMLGLPLSERELSLLCLRYCDKGNENDFNYLEFVRSVDVQDEPQPDDRTITDTLGSVYFTGRGESPRCIHRPHK</sequence>
<dbReference type="PANTHER" id="PTHR20875:SF0">
    <property type="entry name" value="GH12158P"/>
    <property type="match status" value="1"/>
</dbReference>
<evidence type="ECO:0000313" key="1">
    <source>
        <dbReference type="EMBL" id="PFH37526.1"/>
    </source>
</evidence>
<proteinExistence type="predicted"/>
<dbReference type="AlphaFoldDB" id="A0A2A9MMZ7"/>
<name>A0A2A9MMZ7_BESBE</name>
<dbReference type="InterPro" id="IPR011992">
    <property type="entry name" value="EF-hand-dom_pair"/>
</dbReference>
<dbReference type="EMBL" id="NWUJ01000002">
    <property type="protein sequence ID" value="PFH37526.1"/>
    <property type="molecule type" value="Genomic_DNA"/>
</dbReference>
<dbReference type="InterPro" id="IPR052603">
    <property type="entry name" value="EFCB6"/>
</dbReference>
<comment type="caution">
    <text evidence="1">The sequence shown here is derived from an EMBL/GenBank/DDBJ whole genome shotgun (WGS) entry which is preliminary data.</text>
</comment>
<gene>
    <name evidence="1" type="ORF">BESB_039840</name>
</gene>
<dbReference type="Gene3D" id="1.10.238.10">
    <property type="entry name" value="EF-hand"/>
    <property type="match status" value="2"/>
</dbReference>
<organism evidence="1 2">
    <name type="scientific">Besnoitia besnoiti</name>
    <name type="common">Apicomplexan protozoan</name>
    <dbReference type="NCBI Taxonomy" id="94643"/>
    <lineage>
        <taxon>Eukaryota</taxon>
        <taxon>Sar</taxon>
        <taxon>Alveolata</taxon>
        <taxon>Apicomplexa</taxon>
        <taxon>Conoidasida</taxon>
        <taxon>Coccidia</taxon>
        <taxon>Eucoccidiorida</taxon>
        <taxon>Eimeriorina</taxon>
        <taxon>Sarcocystidae</taxon>
        <taxon>Besnoitia</taxon>
    </lineage>
</organism>
<dbReference type="VEuPathDB" id="ToxoDB:BESB_039840"/>
<dbReference type="SUPFAM" id="SSF47473">
    <property type="entry name" value="EF-hand"/>
    <property type="match status" value="2"/>
</dbReference>
<dbReference type="OrthoDB" id="187808at2759"/>
<dbReference type="RefSeq" id="XP_029221535.1">
    <property type="nucleotide sequence ID" value="XM_029362570.1"/>
</dbReference>
<evidence type="ECO:0008006" key="3">
    <source>
        <dbReference type="Google" id="ProtNLM"/>
    </source>
</evidence>
<dbReference type="PANTHER" id="PTHR20875">
    <property type="entry name" value="EF-HAND CALCIUM-BINDING DOMAIN-CONTAINING PROTEIN 6-RELATED"/>
    <property type="match status" value="1"/>
</dbReference>
<accession>A0A2A9MMZ7</accession>
<dbReference type="KEGG" id="bbes:BESB_039840"/>
<dbReference type="STRING" id="94643.A0A2A9MMZ7"/>
<dbReference type="Proteomes" id="UP000224006">
    <property type="component" value="Chromosome II"/>
</dbReference>